<dbReference type="InterPro" id="IPR003343">
    <property type="entry name" value="Big_2"/>
</dbReference>
<dbReference type="InterPro" id="IPR008964">
    <property type="entry name" value="Invasin/intimin_cell_adhesion"/>
</dbReference>
<feature type="domain" description="BIG2" evidence="1">
    <location>
        <begin position="175"/>
        <end position="223"/>
    </location>
</feature>
<dbReference type="AlphaFoldDB" id="A0A413S0F5"/>
<comment type="caution">
    <text evidence="2">The sequence shown here is derived from an EMBL/GenBank/DDBJ whole genome shotgun (WGS) entry which is preliminary data.</text>
</comment>
<dbReference type="Gene3D" id="2.60.40.1080">
    <property type="match status" value="1"/>
</dbReference>
<accession>A0A413S0F5</accession>
<dbReference type="EMBL" id="QSFO01000006">
    <property type="protein sequence ID" value="RHA54764.1"/>
    <property type="molecule type" value="Genomic_DNA"/>
</dbReference>
<gene>
    <name evidence="2" type="ORF">DW929_05975</name>
</gene>
<dbReference type="Proteomes" id="UP000284598">
    <property type="component" value="Unassembled WGS sequence"/>
</dbReference>
<evidence type="ECO:0000313" key="2">
    <source>
        <dbReference type="EMBL" id="RHA54764.1"/>
    </source>
</evidence>
<evidence type="ECO:0000259" key="1">
    <source>
        <dbReference type="Pfam" id="PF02368"/>
    </source>
</evidence>
<evidence type="ECO:0000313" key="3">
    <source>
        <dbReference type="Proteomes" id="UP000284598"/>
    </source>
</evidence>
<dbReference type="InterPro" id="IPR013783">
    <property type="entry name" value="Ig-like_fold"/>
</dbReference>
<dbReference type="Gene3D" id="2.60.40.10">
    <property type="entry name" value="Immunoglobulins"/>
    <property type="match status" value="1"/>
</dbReference>
<proteinExistence type="predicted"/>
<reference evidence="2 3" key="1">
    <citation type="submission" date="2018-08" db="EMBL/GenBank/DDBJ databases">
        <title>A genome reference for cultivated species of the human gut microbiota.</title>
        <authorList>
            <person name="Zou Y."/>
            <person name="Xue W."/>
            <person name="Luo G."/>
        </authorList>
    </citation>
    <scope>NUCLEOTIDE SEQUENCE [LARGE SCALE GENOMIC DNA]</scope>
    <source>
        <strain evidence="2 3">AM43-2</strain>
    </source>
</reference>
<name>A0A413S0F5_9FIRM</name>
<sequence length="374" mass="43598">MDIMKRKISFICIVFSMVFMGLLSNNECYGKEIVQQKNNINLRVRNFYGNMSNEEGIILKWSKVPKSKGYVIYRNNKKIVTIKSNKIKNYTDKKVKAGKKYTYEIAPYTVDNGKKVVGVKSYKIRVKVTKRNSKKINPARVVIPDFYYEDNYNVGLYESIKLHAKARVNKGLKKKKVYNSKLVWSSSDESLATVDQKGVVTANDNRKTGTVYITARAVNGVKKIIKVDVMNYYNPVKFKNYKVVPEELAPLFGKYKNEMCDIATYFAFDNKISNVKIDLEEDGLSVKIQPEIELNEKIEKSLYTVLNDLCLHFEIKDGYLKVTYNDYFSDGSIFKYNIICCIDKVSEEKFKYQIGYAKLCERWYYSKERKYNME</sequence>
<dbReference type="Pfam" id="PF02368">
    <property type="entry name" value="Big_2"/>
    <property type="match status" value="1"/>
</dbReference>
<dbReference type="SUPFAM" id="SSF49373">
    <property type="entry name" value="Invasin/intimin cell-adhesion fragments"/>
    <property type="match status" value="1"/>
</dbReference>
<organism evidence="2 3">
    <name type="scientific">Eubacterium ventriosum</name>
    <dbReference type="NCBI Taxonomy" id="39496"/>
    <lineage>
        <taxon>Bacteria</taxon>
        <taxon>Bacillati</taxon>
        <taxon>Bacillota</taxon>
        <taxon>Clostridia</taxon>
        <taxon>Eubacteriales</taxon>
        <taxon>Eubacteriaceae</taxon>
        <taxon>Eubacterium</taxon>
    </lineage>
</organism>
<protein>
    <recommendedName>
        <fullName evidence="1">BIG2 domain-containing protein</fullName>
    </recommendedName>
</protein>